<reference evidence="1 2" key="1">
    <citation type="journal article" date="2014" name="Proc. Natl. Acad. Sci. U.S.A.">
        <title>Molecular dissection of the evolution of carbapenem-resistant multilocus sequence type 258 Klebsiella pneumoniae.</title>
        <authorList>
            <person name="Deleo F.R."/>
            <person name="Chen L."/>
            <person name="Porcella S.F."/>
            <person name="Martens C.A."/>
            <person name="Kobayashi S.D."/>
            <person name="Porter A.R."/>
            <person name="Chavda K.D."/>
            <person name="Jacobs M.R."/>
            <person name="Mathema B."/>
            <person name="Olsen R.J."/>
            <person name="Bonomo R.A."/>
            <person name="Musser J.M."/>
            <person name="Kreiswirth B.N."/>
        </authorList>
    </citation>
    <scope>NUCLEOTIDE SEQUENCE [LARGE SCALE GENOMIC DNA]</scope>
    <source>
        <strain evidence="1">30684/NJST258_2</strain>
    </source>
</reference>
<sequence length="36" mass="4458">MAQPRCSQRPRLKTMASIDYYIHPRHDQKRMRFILI</sequence>
<evidence type="ECO:0000313" key="2">
    <source>
        <dbReference type="Proteomes" id="UP000019586"/>
    </source>
</evidence>
<gene>
    <name evidence="1" type="ORF">KPNJ2_02318</name>
</gene>
<proteinExistence type="predicted"/>
<evidence type="ECO:0000313" key="1">
    <source>
        <dbReference type="EMBL" id="AHM79098.1"/>
    </source>
</evidence>
<accession>W8UTW8</accession>
<dbReference type="AlphaFoldDB" id="W8UTW8"/>
<dbReference type="EMBL" id="CP006918">
    <property type="protein sequence ID" value="AHM79098.1"/>
    <property type="molecule type" value="Genomic_DNA"/>
</dbReference>
<protein>
    <submittedName>
        <fullName evidence="1">Uncharacterized protein</fullName>
    </submittedName>
</protein>
<name>W8UTW8_KLEPN</name>
<organism evidence="1 2">
    <name type="scientific">Klebsiella pneumoniae 30684/NJST258_2</name>
    <dbReference type="NCBI Taxonomy" id="1420013"/>
    <lineage>
        <taxon>Bacteria</taxon>
        <taxon>Pseudomonadati</taxon>
        <taxon>Pseudomonadota</taxon>
        <taxon>Gammaproteobacteria</taxon>
        <taxon>Enterobacterales</taxon>
        <taxon>Enterobacteriaceae</taxon>
        <taxon>Klebsiella/Raoultella group</taxon>
        <taxon>Klebsiella</taxon>
        <taxon>Klebsiella pneumoniae complex</taxon>
    </lineage>
</organism>
<dbReference type="HOGENOM" id="CLU_3356678_0_0_6"/>
<dbReference type="KEGG" id="kps:KPNJ2_02318"/>
<dbReference type="Proteomes" id="UP000019586">
    <property type="component" value="Chromosome"/>
</dbReference>